<name>A0A150RKT0_SORCE</name>
<evidence type="ECO:0000313" key="1">
    <source>
        <dbReference type="EMBL" id="KYF80877.1"/>
    </source>
</evidence>
<dbReference type="AlphaFoldDB" id="A0A150RKT0"/>
<sequence length="71" mass="7890">MTSLRWLRTYALLDHAIPRLNAIPDIVAVTIGRIPTHLQIGFIAVTKPIAISIAVTFTRITRGITIHVFLT</sequence>
<dbReference type="EMBL" id="JEMC01003501">
    <property type="protein sequence ID" value="KYF80877.1"/>
    <property type="molecule type" value="Genomic_DNA"/>
</dbReference>
<organism evidence="1 2">
    <name type="scientific">Sorangium cellulosum</name>
    <name type="common">Polyangium cellulosum</name>
    <dbReference type="NCBI Taxonomy" id="56"/>
    <lineage>
        <taxon>Bacteria</taxon>
        <taxon>Pseudomonadati</taxon>
        <taxon>Myxococcota</taxon>
        <taxon>Polyangia</taxon>
        <taxon>Polyangiales</taxon>
        <taxon>Polyangiaceae</taxon>
        <taxon>Sorangium</taxon>
    </lineage>
</organism>
<comment type="caution">
    <text evidence="1">The sequence shown here is derived from an EMBL/GenBank/DDBJ whole genome shotgun (WGS) entry which is preliminary data.</text>
</comment>
<gene>
    <name evidence="1" type="ORF">BE18_18640</name>
</gene>
<dbReference type="Proteomes" id="UP000075515">
    <property type="component" value="Unassembled WGS sequence"/>
</dbReference>
<proteinExistence type="predicted"/>
<protein>
    <submittedName>
        <fullName evidence="1">Uncharacterized protein</fullName>
    </submittedName>
</protein>
<reference evidence="1 2" key="1">
    <citation type="submission" date="2014-02" db="EMBL/GenBank/DDBJ databases">
        <title>The small core and large imbalanced accessory genome model reveals a collaborative survival strategy of Sorangium cellulosum strains in nature.</title>
        <authorList>
            <person name="Han K."/>
            <person name="Peng R."/>
            <person name="Blom J."/>
            <person name="Li Y.-Z."/>
        </authorList>
    </citation>
    <scope>NUCLEOTIDE SEQUENCE [LARGE SCALE GENOMIC DNA]</scope>
    <source>
        <strain evidence="1 2">So0149</strain>
    </source>
</reference>
<accession>A0A150RKT0</accession>
<evidence type="ECO:0000313" key="2">
    <source>
        <dbReference type="Proteomes" id="UP000075515"/>
    </source>
</evidence>